<dbReference type="RefSeq" id="WP_127804026.1">
    <property type="nucleotide sequence ID" value="NZ_SACY01000003.1"/>
</dbReference>
<dbReference type="OrthoDB" id="655095at2"/>
<evidence type="ECO:0000256" key="1">
    <source>
        <dbReference type="ARBA" id="ARBA00022676"/>
    </source>
</evidence>
<dbReference type="AlphaFoldDB" id="A0A437PRL0"/>
<evidence type="ECO:0000256" key="2">
    <source>
        <dbReference type="ARBA" id="ARBA00022679"/>
    </source>
</evidence>
<organism evidence="5 6">
    <name type="scientific">Sandaracinomonas limnophila</name>
    <dbReference type="NCBI Taxonomy" id="1862386"/>
    <lineage>
        <taxon>Bacteria</taxon>
        <taxon>Pseudomonadati</taxon>
        <taxon>Bacteroidota</taxon>
        <taxon>Cytophagia</taxon>
        <taxon>Cytophagales</taxon>
        <taxon>Flectobacillaceae</taxon>
        <taxon>Sandaracinomonas</taxon>
    </lineage>
</organism>
<protein>
    <submittedName>
        <fullName evidence="5">Glycosyltransferase</fullName>
    </submittedName>
</protein>
<proteinExistence type="predicted"/>
<dbReference type="GO" id="GO:0016757">
    <property type="term" value="F:glycosyltransferase activity"/>
    <property type="evidence" value="ECO:0007669"/>
    <property type="project" value="UniProtKB-KW"/>
</dbReference>
<name>A0A437PRL0_9BACT</name>
<keyword evidence="6" id="KW-1185">Reference proteome</keyword>
<dbReference type="PANTHER" id="PTHR12526:SF629">
    <property type="entry name" value="TEICHURONIC ACID BIOSYNTHESIS GLYCOSYLTRANSFERASE TUAH-RELATED"/>
    <property type="match status" value="1"/>
</dbReference>
<sequence>MSKKILFIGHDANRAGAQLVLLNWLKEQKKRGIENYLLLERGGVLLQQYQKYAKVWVWQVERDKGNKILKKIPFLKREEMVIEEPSREEIAILIRELRKERFELIIGNTVASLNVMQKIQGLRANLACYVHELDFSLSMYASEADLKFLAEKVKHIWVVSKKVGDVLQKRCQINENKITLLSPMVEFSKNPKAKSAEILRMELEIPEEAKVVFGCGLAEWRKGTDVFIRVARMLIKKSPDLHFVWLGISDNLFSEEIKAEIRKFDTDGKIHLVPVKSDARPYFELADIFFLSSREDPFPLVMLEAASIGLQIVGFRGTGGIEDFSEGLENVLVENLEENDAAELIWQQLNISQKQKEEISNELKQRVKGYELQSFVARWEKIESELV</sequence>
<dbReference type="InterPro" id="IPR001296">
    <property type="entry name" value="Glyco_trans_1"/>
</dbReference>
<dbReference type="Pfam" id="PF00534">
    <property type="entry name" value="Glycos_transf_1"/>
    <property type="match status" value="1"/>
</dbReference>
<feature type="domain" description="Glycosyltransferase subfamily 4-like N-terminal" evidence="4">
    <location>
        <begin position="16"/>
        <end position="186"/>
    </location>
</feature>
<evidence type="ECO:0000259" key="4">
    <source>
        <dbReference type="Pfam" id="PF13439"/>
    </source>
</evidence>
<dbReference type="Proteomes" id="UP000282832">
    <property type="component" value="Unassembled WGS sequence"/>
</dbReference>
<comment type="caution">
    <text evidence="5">The sequence shown here is derived from an EMBL/GenBank/DDBJ whole genome shotgun (WGS) entry which is preliminary data.</text>
</comment>
<dbReference type="EMBL" id="SACY01000003">
    <property type="protein sequence ID" value="RVU24887.1"/>
    <property type="molecule type" value="Genomic_DNA"/>
</dbReference>
<keyword evidence="2 5" id="KW-0808">Transferase</keyword>
<reference evidence="5 6" key="1">
    <citation type="submission" date="2019-01" db="EMBL/GenBank/DDBJ databases">
        <authorList>
            <person name="Chen W.-M."/>
        </authorList>
    </citation>
    <scope>NUCLEOTIDE SEQUENCE [LARGE SCALE GENOMIC DNA]</scope>
    <source>
        <strain evidence="5 6">FSY-15</strain>
    </source>
</reference>
<dbReference type="Pfam" id="PF13439">
    <property type="entry name" value="Glyco_transf_4"/>
    <property type="match status" value="1"/>
</dbReference>
<dbReference type="PANTHER" id="PTHR12526">
    <property type="entry name" value="GLYCOSYLTRANSFERASE"/>
    <property type="match status" value="1"/>
</dbReference>
<gene>
    <name evidence="5" type="ORF">EOJ36_07725</name>
</gene>
<evidence type="ECO:0000259" key="3">
    <source>
        <dbReference type="Pfam" id="PF00534"/>
    </source>
</evidence>
<feature type="domain" description="Glycosyl transferase family 1" evidence="3">
    <location>
        <begin position="198"/>
        <end position="360"/>
    </location>
</feature>
<keyword evidence="1" id="KW-0328">Glycosyltransferase</keyword>
<dbReference type="InterPro" id="IPR028098">
    <property type="entry name" value="Glyco_trans_4-like_N"/>
</dbReference>
<dbReference type="Gene3D" id="3.40.50.2000">
    <property type="entry name" value="Glycogen Phosphorylase B"/>
    <property type="match status" value="2"/>
</dbReference>
<evidence type="ECO:0000313" key="5">
    <source>
        <dbReference type="EMBL" id="RVU24887.1"/>
    </source>
</evidence>
<dbReference type="SUPFAM" id="SSF53756">
    <property type="entry name" value="UDP-Glycosyltransferase/glycogen phosphorylase"/>
    <property type="match status" value="1"/>
</dbReference>
<accession>A0A437PRL0</accession>
<evidence type="ECO:0000313" key="6">
    <source>
        <dbReference type="Proteomes" id="UP000282832"/>
    </source>
</evidence>